<dbReference type="NCBIfam" id="NF006631">
    <property type="entry name" value="PRK09201.1"/>
    <property type="match status" value="1"/>
</dbReference>
<evidence type="ECO:0000313" key="3">
    <source>
        <dbReference type="Proteomes" id="UP000217507"/>
    </source>
</evidence>
<dbReference type="GO" id="GO:0016740">
    <property type="term" value="F:transferase activity"/>
    <property type="evidence" value="ECO:0007669"/>
    <property type="project" value="UniProtKB-KW"/>
</dbReference>
<organism evidence="2 3">
    <name type="scientific">Trichormus variabilis NIES-23</name>
    <dbReference type="NCBI Taxonomy" id="1973479"/>
    <lineage>
        <taxon>Bacteria</taxon>
        <taxon>Bacillati</taxon>
        <taxon>Cyanobacteriota</taxon>
        <taxon>Cyanophyceae</taxon>
        <taxon>Nostocales</taxon>
        <taxon>Nostocaceae</taxon>
        <taxon>Trichormus</taxon>
    </lineage>
</organism>
<name>A0A1Z4KSW6_ANAVA</name>
<evidence type="ECO:0000259" key="1">
    <source>
        <dbReference type="Pfam" id="PF01425"/>
    </source>
</evidence>
<dbReference type="AlphaFoldDB" id="A0A1Z4KSW6"/>
<dbReference type="InterPro" id="IPR000120">
    <property type="entry name" value="Amidase"/>
</dbReference>
<evidence type="ECO:0000313" key="2">
    <source>
        <dbReference type="EMBL" id="BAY71993.1"/>
    </source>
</evidence>
<dbReference type="InterPro" id="IPR023631">
    <property type="entry name" value="Amidase_dom"/>
</dbReference>
<dbReference type="Gene3D" id="3.90.1300.10">
    <property type="entry name" value="Amidase signature (AS) domain"/>
    <property type="match status" value="1"/>
</dbReference>
<dbReference type="InterPro" id="IPR014087">
    <property type="entry name" value="Carboxybiuret_hydro_AtzE"/>
</dbReference>
<reference evidence="2 3" key="1">
    <citation type="submission" date="2017-06" db="EMBL/GenBank/DDBJ databases">
        <title>Genome sequencing of cyanobaciteial culture collection at National Institute for Environmental Studies (NIES).</title>
        <authorList>
            <person name="Hirose Y."/>
            <person name="Shimura Y."/>
            <person name="Fujisawa T."/>
            <person name="Nakamura Y."/>
            <person name="Kawachi M."/>
        </authorList>
    </citation>
    <scope>NUCLEOTIDE SEQUENCE [LARGE SCALE GENOMIC DNA]</scope>
    <source>
        <strain evidence="2 3">NIES-23</strain>
    </source>
</reference>
<dbReference type="InterPro" id="IPR036928">
    <property type="entry name" value="AS_sf"/>
</dbReference>
<dbReference type="SUPFAM" id="SSF75304">
    <property type="entry name" value="Amidase signature (AS) enzymes"/>
    <property type="match status" value="1"/>
</dbReference>
<gene>
    <name evidence="2" type="ORF">NIES23_48170</name>
</gene>
<dbReference type="NCBIfam" id="TIGR02715">
    <property type="entry name" value="amido_AtzE"/>
    <property type="match status" value="1"/>
</dbReference>
<dbReference type="PANTHER" id="PTHR11895:SF172">
    <property type="entry name" value="GLUTAMYL-TRNA(GLN) AMIDOTRANSFERASE"/>
    <property type="match status" value="1"/>
</dbReference>
<dbReference type="PANTHER" id="PTHR11895">
    <property type="entry name" value="TRANSAMIDASE"/>
    <property type="match status" value="1"/>
</dbReference>
<keyword evidence="2" id="KW-0808">Transferase</keyword>
<dbReference type="Pfam" id="PF01425">
    <property type="entry name" value="Amidase"/>
    <property type="match status" value="1"/>
</dbReference>
<sequence length="464" mass="49027">MNDAVSTAKAIREGKVTAVEVTQAALARIAAQDVELNCFTAVTRETALADAARIDKEMAAGNSPGLLAGVPFAVKNLFDIAGLTTLAGAKINAENPPASRDATAVAKLKQAGAVLVGALNMDEYAYGFVTENSHYGATHNPQDLQRVAGGSSGGSAAAVAAGLVTFSLGSDTNGSIRVPAALCGVFGFKPTYGRLSRAGVALFSSSFDHIGPFARSVGDIATIFDILQGEDDRDPICTQRPANPTLPQLNQDISHIRIAIADDYFQKGATSAALAAVQEVANALNVTNYVTLPEAHRARAAAFVITASEGANLHLDKLRTRPQDFDPATRDRFLAGALIPSNWYIQAQRFRQWYRDRIREVFQNVDVILAPTTPITAPLIGQQTMILDGEEILVRPHLGLFTQPLSFIGLPVLSVPIQCPNALPLGVQLIAAPYNEALILQVAAVLEAQGVVSAVSQVNLGLTR</sequence>
<dbReference type="Proteomes" id="UP000217507">
    <property type="component" value="Chromosome"/>
</dbReference>
<dbReference type="EMBL" id="AP018216">
    <property type="protein sequence ID" value="BAY71993.1"/>
    <property type="molecule type" value="Genomic_DNA"/>
</dbReference>
<accession>A0A1Z4KSW6</accession>
<protein>
    <submittedName>
        <fullName evidence="2">Glu-tRNA(Gln) amidotransferase subunit A</fullName>
    </submittedName>
</protein>
<feature type="domain" description="Amidase" evidence="1">
    <location>
        <begin position="20"/>
        <end position="440"/>
    </location>
</feature>
<proteinExistence type="predicted"/>